<dbReference type="EMBL" id="MU129059">
    <property type="protein sequence ID" value="KAF9508420.1"/>
    <property type="molecule type" value="Genomic_DNA"/>
</dbReference>
<feature type="compositionally biased region" description="Polar residues" evidence="1">
    <location>
        <begin position="147"/>
        <end position="160"/>
    </location>
</feature>
<name>A0A9P6DSA9_9AGAM</name>
<evidence type="ECO:0000313" key="2">
    <source>
        <dbReference type="EMBL" id="KAF9508420.1"/>
    </source>
</evidence>
<feature type="region of interest" description="Disordered" evidence="1">
    <location>
        <begin position="131"/>
        <end position="173"/>
    </location>
</feature>
<keyword evidence="3" id="KW-1185">Reference proteome</keyword>
<feature type="compositionally biased region" description="Polar residues" evidence="1">
    <location>
        <begin position="10"/>
        <end position="21"/>
    </location>
</feature>
<reference evidence="2" key="1">
    <citation type="journal article" date="2020" name="Nat. Commun.">
        <title>Large-scale genome sequencing of mycorrhizal fungi provides insights into the early evolution of symbiotic traits.</title>
        <authorList>
            <person name="Miyauchi S."/>
            <person name="Kiss E."/>
            <person name="Kuo A."/>
            <person name="Drula E."/>
            <person name="Kohler A."/>
            <person name="Sanchez-Garcia M."/>
            <person name="Morin E."/>
            <person name="Andreopoulos B."/>
            <person name="Barry K.W."/>
            <person name="Bonito G."/>
            <person name="Buee M."/>
            <person name="Carver A."/>
            <person name="Chen C."/>
            <person name="Cichocki N."/>
            <person name="Clum A."/>
            <person name="Culley D."/>
            <person name="Crous P.W."/>
            <person name="Fauchery L."/>
            <person name="Girlanda M."/>
            <person name="Hayes R.D."/>
            <person name="Keri Z."/>
            <person name="LaButti K."/>
            <person name="Lipzen A."/>
            <person name="Lombard V."/>
            <person name="Magnuson J."/>
            <person name="Maillard F."/>
            <person name="Murat C."/>
            <person name="Nolan M."/>
            <person name="Ohm R.A."/>
            <person name="Pangilinan J."/>
            <person name="Pereira M.F."/>
            <person name="Perotto S."/>
            <person name="Peter M."/>
            <person name="Pfister S."/>
            <person name="Riley R."/>
            <person name="Sitrit Y."/>
            <person name="Stielow J.B."/>
            <person name="Szollosi G."/>
            <person name="Zifcakova L."/>
            <person name="Stursova M."/>
            <person name="Spatafora J.W."/>
            <person name="Tedersoo L."/>
            <person name="Vaario L.M."/>
            <person name="Yamada A."/>
            <person name="Yan M."/>
            <person name="Wang P."/>
            <person name="Xu J."/>
            <person name="Bruns T."/>
            <person name="Baldrian P."/>
            <person name="Vilgalys R."/>
            <person name="Dunand C."/>
            <person name="Henrissat B."/>
            <person name="Grigoriev I.V."/>
            <person name="Hibbett D."/>
            <person name="Nagy L.G."/>
            <person name="Martin F.M."/>
        </authorList>
    </citation>
    <scope>NUCLEOTIDE SEQUENCE</scope>
    <source>
        <strain evidence="2">UP504</strain>
    </source>
</reference>
<sequence length="197" mass="20848">MPSSLPDPATSLSANSRSSPMSALAGNPMSLAAAGPAMQVDAPKLIIPTPSLIKPSATSNIHIPNSLPSVFVPPPTTLITNQGAHAPEPCTMAEVNFLTKLAEASISDSELEDGDSESEFLKSEFEDDADEMFDDVNDGGSDVAHKSWSQPTCSQRSKQGQKAKCANSKKGRTTVNVHDLQAEVMNLQAQDVLEMQI</sequence>
<evidence type="ECO:0000313" key="3">
    <source>
        <dbReference type="Proteomes" id="UP000886523"/>
    </source>
</evidence>
<accession>A0A9P6DSA9</accession>
<proteinExistence type="predicted"/>
<protein>
    <submittedName>
        <fullName evidence="2">Uncharacterized protein</fullName>
    </submittedName>
</protein>
<dbReference type="Proteomes" id="UP000886523">
    <property type="component" value="Unassembled WGS sequence"/>
</dbReference>
<feature type="region of interest" description="Disordered" evidence="1">
    <location>
        <begin position="1"/>
        <end position="28"/>
    </location>
</feature>
<gene>
    <name evidence="2" type="ORF">BS47DRAFT_1397815</name>
</gene>
<comment type="caution">
    <text evidence="2">The sequence shown here is derived from an EMBL/GenBank/DDBJ whole genome shotgun (WGS) entry which is preliminary data.</text>
</comment>
<dbReference type="AlphaFoldDB" id="A0A9P6DSA9"/>
<evidence type="ECO:0000256" key="1">
    <source>
        <dbReference type="SAM" id="MobiDB-lite"/>
    </source>
</evidence>
<organism evidence="2 3">
    <name type="scientific">Hydnum rufescens UP504</name>
    <dbReference type="NCBI Taxonomy" id="1448309"/>
    <lineage>
        <taxon>Eukaryota</taxon>
        <taxon>Fungi</taxon>
        <taxon>Dikarya</taxon>
        <taxon>Basidiomycota</taxon>
        <taxon>Agaricomycotina</taxon>
        <taxon>Agaricomycetes</taxon>
        <taxon>Cantharellales</taxon>
        <taxon>Hydnaceae</taxon>
        <taxon>Hydnum</taxon>
    </lineage>
</organism>